<dbReference type="AlphaFoldDB" id="A0A2S6I211"/>
<dbReference type="InterPro" id="IPR052362">
    <property type="entry name" value="HTH-GbsR_regulator"/>
</dbReference>
<evidence type="ECO:0000256" key="1">
    <source>
        <dbReference type="ARBA" id="ARBA00023015"/>
    </source>
</evidence>
<reference evidence="4 5" key="1">
    <citation type="submission" date="2018-02" db="EMBL/GenBank/DDBJ databases">
        <title>Genomic Encyclopedia of Archaeal and Bacterial Type Strains, Phase II (KMG-II): from individual species to whole genera.</title>
        <authorList>
            <person name="Goeker M."/>
        </authorList>
    </citation>
    <scope>NUCLEOTIDE SEQUENCE [LARGE SCALE GENOMIC DNA]</scope>
    <source>
        <strain evidence="4 5">DSM 29526</strain>
    </source>
</reference>
<sequence>MPPSASQATTNPNIPDIKRRVEEIGVFFEQTSLTPTEARVFALLLLADPPEMEFFAIQEFLQASKSSISNALRRLMDDGRVDYITKPGDRKRYFRVSGEKWLGQMREGLAKLGPFINTLSKVIDLREGTGSAEFNRELEHIKEYFLFLKQELPLLQQKWDERRKA</sequence>
<dbReference type="RefSeq" id="WP_104419725.1">
    <property type="nucleotide sequence ID" value="NZ_PTJC01000006.1"/>
</dbReference>
<dbReference type="EMBL" id="PTJC01000006">
    <property type="protein sequence ID" value="PPK85215.1"/>
    <property type="molecule type" value="Genomic_DNA"/>
</dbReference>
<keyword evidence="3" id="KW-0804">Transcription</keyword>
<keyword evidence="5" id="KW-1185">Reference proteome</keyword>
<dbReference type="InterPro" id="IPR036390">
    <property type="entry name" value="WH_DNA-bd_sf"/>
</dbReference>
<gene>
    <name evidence="4" type="ORF">CLV84_2107</name>
</gene>
<dbReference type="OrthoDB" id="1807857at2"/>
<evidence type="ECO:0000313" key="5">
    <source>
        <dbReference type="Proteomes" id="UP000237662"/>
    </source>
</evidence>
<keyword evidence="1" id="KW-0805">Transcription regulation</keyword>
<evidence type="ECO:0000313" key="4">
    <source>
        <dbReference type="EMBL" id="PPK85215.1"/>
    </source>
</evidence>
<evidence type="ECO:0000256" key="2">
    <source>
        <dbReference type="ARBA" id="ARBA00023125"/>
    </source>
</evidence>
<dbReference type="GO" id="GO:0003677">
    <property type="term" value="F:DNA binding"/>
    <property type="evidence" value="ECO:0007669"/>
    <property type="project" value="UniProtKB-KW"/>
</dbReference>
<proteinExistence type="predicted"/>
<dbReference type="SUPFAM" id="SSF46785">
    <property type="entry name" value="Winged helix' DNA-binding domain"/>
    <property type="match status" value="1"/>
</dbReference>
<protein>
    <submittedName>
        <fullName evidence="4">MarR family protein</fullName>
    </submittedName>
</protein>
<dbReference type="PANTHER" id="PTHR38465:SF2">
    <property type="entry name" value="HTH-TYPE TRANSCRIPTIONAL REGULATOR MMPR5"/>
    <property type="match status" value="1"/>
</dbReference>
<dbReference type="InterPro" id="IPR036388">
    <property type="entry name" value="WH-like_DNA-bd_sf"/>
</dbReference>
<organism evidence="4 5">
    <name type="scientific">Neolewinella xylanilytica</name>
    <dbReference type="NCBI Taxonomy" id="1514080"/>
    <lineage>
        <taxon>Bacteria</taxon>
        <taxon>Pseudomonadati</taxon>
        <taxon>Bacteroidota</taxon>
        <taxon>Saprospiria</taxon>
        <taxon>Saprospirales</taxon>
        <taxon>Lewinellaceae</taxon>
        <taxon>Neolewinella</taxon>
    </lineage>
</organism>
<dbReference type="Gene3D" id="1.10.10.10">
    <property type="entry name" value="Winged helix-like DNA-binding domain superfamily/Winged helix DNA-binding domain"/>
    <property type="match status" value="1"/>
</dbReference>
<comment type="caution">
    <text evidence="4">The sequence shown here is derived from an EMBL/GenBank/DDBJ whole genome shotgun (WGS) entry which is preliminary data.</text>
</comment>
<keyword evidence="2" id="KW-0238">DNA-binding</keyword>
<name>A0A2S6I211_9BACT</name>
<dbReference type="PANTHER" id="PTHR38465">
    <property type="entry name" value="HTH-TYPE TRANSCRIPTIONAL REGULATOR MJ1563-RELATED"/>
    <property type="match status" value="1"/>
</dbReference>
<accession>A0A2S6I211</accession>
<dbReference type="Proteomes" id="UP000237662">
    <property type="component" value="Unassembled WGS sequence"/>
</dbReference>
<evidence type="ECO:0000256" key="3">
    <source>
        <dbReference type="ARBA" id="ARBA00023163"/>
    </source>
</evidence>